<dbReference type="PANTHER" id="PTHR42781">
    <property type="entry name" value="SPERMIDINE/PUTRESCINE IMPORT ATP-BINDING PROTEIN POTA"/>
    <property type="match status" value="1"/>
</dbReference>
<dbReference type="InterPro" id="IPR008995">
    <property type="entry name" value="Mo/tungstate-bd_C_term_dom"/>
</dbReference>
<dbReference type="InterPro" id="IPR027417">
    <property type="entry name" value="P-loop_NTPase"/>
</dbReference>
<dbReference type="SUPFAM" id="SSF50331">
    <property type="entry name" value="MOP-like"/>
    <property type="match status" value="1"/>
</dbReference>
<comment type="subunit">
    <text evidence="7">The complex is composed of two ATP-binding proteins (PotA), two transmembrane proteins (PotB and PotC) and a solute-binding protein (PotD).</text>
</comment>
<dbReference type="PROSITE" id="PS00211">
    <property type="entry name" value="ABC_TRANSPORTER_1"/>
    <property type="match status" value="1"/>
</dbReference>
<dbReference type="EMBL" id="SRMF01000002">
    <property type="protein sequence ID" value="TGG94008.1"/>
    <property type="molecule type" value="Genomic_DNA"/>
</dbReference>
<dbReference type="InterPro" id="IPR013611">
    <property type="entry name" value="Transp-assoc_OB_typ2"/>
</dbReference>
<keyword evidence="10" id="KW-1185">Reference proteome</keyword>
<comment type="function">
    <text evidence="7">Part of the ABC transporter complex PotABCD involved in spermidine/putrescine import. Responsible for energy coupling to the transport system.</text>
</comment>
<dbReference type="Pfam" id="PF08402">
    <property type="entry name" value="TOBE_2"/>
    <property type="match status" value="1"/>
</dbReference>
<dbReference type="InterPro" id="IPR003593">
    <property type="entry name" value="AAA+_ATPase"/>
</dbReference>
<feature type="domain" description="ABC transporter" evidence="8">
    <location>
        <begin position="11"/>
        <end position="242"/>
    </location>
</feature>
<dbReference type="InterPro" id="IPR017871">
    <property type="entry name" value="ABC_transporter-like_CS"/>
</dbReference>
<dbReference type="GO" id="GO:0015417">
    <property type="term" value="F:ABC-type polyamine transporter activity"/>
    <property type="evidence" value="ECO:0007669"/>
    <property type="project" value="UniProtKB-EC"/>
</dbReference>
<evidence type="ECO:0000256" key="5">
    <source>
        <dbReference type="ARBA" id="ARBA00022967"/>
    </source>
</evidence>
<sequence>MEHVDTANPYVVFDRVQKTYDGEELVVKDLNLSIEKGEFLTMLGPSGSGKTTCLMMLAGFETSTFGEIRIDGVAINNIPPHKRGIGMVFQNYALFPHMTIGENLAFPLEVRQMGKSEREEKIRRALAMVQMEAFANRRPAQLSGGQQQRVALARALVFEPELVLMDEPLGALDKNLRETMQYEIKHLHEQLGVTVVYVTHDQTEALTMSDRIAVFNDGRIQQLAAPADLYERPENAFVAAFIGENNRMTGAVEEYSEDKVSVRLEDGSLVQAKNVCASGQGDQTTLSLRPERAFTIGNGDSQPVNCFDGKVEELIYLGDHIRARMNICGHDDFIIKLPNASSKLTLKVGQPVKVGWAAEDCRALDLSEDGPVHSD</sequence>
<protein>
    <recommendedName>
        <fullName evidence="7">Spermidine/putrescine import ATP-binding protein PotA</fullName>
        <ecNumber evidence="7">7.6.2.11</ecNumber>
    </recommendedName>
</protein>
<evidence type="ECO:0000256" key="4">
    <source>
        <dbReference type="ARBA" id="ARBA00022840"/>
    </source>
</evidence>
<keyword evidence="2 7" id="KW-1003">Cell membrane</keyword>
<evidence type="ECO:0000256" key="3">
    <source>
        <dbReference type="ARBA" id="ARBA00022741"/>
    </source>
</evidence>
<dbReference type="NCBIfam" id="TIGR01187">
    <property type="entry name" value="potA"/>
    <property type="match status" value="1"/>
</dbReference>
<comment type="catalytic activity">
    <reaction evidence="7">
        <text>ATP + H2O + polyamine-[polyamine-binding protein]Side 1 = ADP + phosphate + polyamineSide 2 + [polyamine-binding protein]Side 1.</text>
        <dbReference type="EC" id="7.6.2.11"/>
    </reaction>
</comment>
<organism evidence="9 10">
    <name type="scientific">Natronospirillum operosum</name>
    <dbReference type="NCBI Taxonomy" id="2759953"/>
    <lineage>
        <taxon>Bacteria</taxon>
        <taxon>Pseudomonadati</taxon>
        <taxon>Pseudomonadota</taxon>
        <taxon>Gammaproteobacteria</taxon>
        <taxon>Oceanospirillales</taxon>
        <taxon>Natronospirillaceae</taxon>
        <taxon>Natronospirillum</taxon>
    </lineage>
</organism>
<evidence type="ECO:0000256" key="1">
    <source>
        <dbReference type="ARBA" id="ARBA00022448"/>
    </source>
</evidence>
<evidence type="ECO:0000259" key="8">
    <source>
        <dbReference type="PROSITE" id="PS50893"/>
    </source>
</evidence>
<evidence type="ECO:0000313" key="9">
    <source>
        <dbReference type="EMBL" id="TGG94008.1"/>
    </source>
</evidence>
<dbReference type="SUPFAM" id="SSF52540">
    <property type="entry name" value="P-loop containing nucleoside triphosphate hydrolases"/>
    <property type="match status" value="1"/>
</dbReference>
<keyword evidence="6 7" id="KW-0472">Membrane</keyword>
<dbReference type="GO" id="GO:0005524">
    <property type="term" value="F:ATP binding"/>
    <property type="evidence" value="ECO:0007669"/>
    <property type="project" value="UniProtKB-KW"/>
</dbReference>
<evidence type="ECO:0000313" key="10">
    <source>
        <dbReference type="Proteomes" id="UP000297475"/>
    </source>
</evidence>
<name>A0A4Z0WGX2_9GAMM</name>
<dbReference type="SMART" id="SM00382">
    <property type="entry name" value="AAA"/>
    <property type="match status" value="1"/>
</dbReference>
<dbReference type="PROSITE" id="PS50893">
    <property type="entry name" value="ABC_TRANSPORTER_2"/>
    <property type="match status" value="1"/>
</dbReference>
<dbReference type="FunFam" id="3.40.50.300:FF:000042">
    <property type="entry name" value="Maltose/maltodextrin ABC transporter, ATP-binding protein"/>
    <property type="match status" value="1"/>
</dbReference>
<evidence type="ECO:0000256" key="2">
    <source>
        <dbReference type="ARBA" id="ARBA00022475"/>
    </source>
</evidence>
<keyword evidence="3 7" id="KW-0547">Nucleotide-binding</keyword>
<evidence type="ECO:0000256" key="6">
    <source>
        <dbReference type="ARBA" id="ARBA00023136"/>
    </source>
</evidence>
<dbReference type="InterPro" id="IPR005893">
    <property type="entry name" value="PotA-like"/>
</dbReference>
<dbReference type="Gene3D" id="3.40.50.300">
    <property type="entry name" value="P-loop containing nucleotide triphosphate hydrolases"/>
    <property type="match status" value="1"/>
</dbReference>
<keyword evidence="5 7" id="KW-1278">Translocase</keyword>
<comment type="caution">
    <text evidence="9">The sequence shown here is derived from an EMBL/GenBank/DDBJ whole genome shotgun (WGS) entry which is preliminary data.</text>
</comment>
<dbReference type="RefSeq" id="WP_135482577.1">
    <property type="nucleotide sequence ID" value="NZ_SRMF01000002.1"/>
</dbReference>
<keyword evidence="4 7" id="KW-0067">ATP-binding</keyword>
<dbReference type="Gene3D" id="2.40.50.100">
    <property type="match status" value="1"/>
</dbReference>
<dbReference type="Pfam" id="PF00005">
    <property type="entry name" value="ABC_tran"/>
    <property type="match status" value="1"/>
</dbReference>
<dbReference type="EC" id="7.6.2.11" evidence="7"/>
<reference evidence="9 10" key="1">
    <citation type="submission" date="2019-04" db="EMBL/GenBank/DDBJ databases">
        <title>Natronospirillum operosus gen. nov., sp. nov., a haloalkaliphilic satellite isolated from decaying biomass of laboratory culture of cyanobacterium Geitlerinema sp. and proposal of Natronospirillaceae fam. nov. and Saccharospirillaceae fam. nov.</title>
        <authorList>
            <person name="Kevbrin V."/>
            <person name="Boltyanskaya Y."/>
            <person name="Koziaeva V."/>
            <person name="Grouzdev D.S."/>
            <person name="Park M."/>
            <person name="Cho J."/>
        </authorList>
    </citation>
    <scope>NUCLEOTIDE SEQUENCE [LARGE SCALE GENOMIC DNA]</scope>
    <source>
        <strain evidence="9 10">G-116</strain>
    </source>
</reference>
<dbReference type="PANTHER" id="PTHR42781:SF6">
    <property type="entry name" value="SPERMIDINE_PUTRESCINE IMPORT ATP-BINDING PROTEIN POTA"/>
    <property type="match status" value="1"/>
</dbReference>
<dbReference type="InterPro" id="IPR003439">
    <property type="entry name" value="ABC_transporter-like_ATP-bd"/>
</dbReference>
<dbReference type="Proteomes" id="UP000297475">
    <property type="component" value="Unassembled WGS sequence"/>
</dbReference>
<keyword evidence="1 7" id="KW-0813">Transport</keyword>
<gene>
    <name evidence="7" type="primary">potA</name>
    <name evidence="9" type="ORF">E4656_07460</name>
</gene>
<comment type="similarity">
    <text evidence="7">Belongs to the ABC transporter superfamily. Spermidine/putrescine importer (TC 3.A.1.11.1) family.</text>
</comment>
<dbReference type="GO" id="GO:0016887">
    <property type="term" value="F:ATP hydrolysis activity"/>
    <property type="evidence" value="ECO:0007669"/>
    <property type="project" value="InterPro"/>
</dbReference>
<dbReference type="InterPro" id="IPR050093">
    <property type="entry name" value="ABC_SmlMolc_Importer"/>
</dbReference>
<evidence type="ECO:0000256" key="7">
    <source>
        <dbReference type="RuleBase" id="RU364083"/>
    </source>
</evidence>
<dbReference type="OrthoDB" id="9802264at2"/>
<accession>A0A4Z0WGX2</accession>
<dbReference type="AlphaFoldDB" id="A0A4Z0WGX2"/>
<proteinExistence type="inferred from homology"/>
<dbReference type="GO" id="GO:0043190">
    <property type="term" value="C:ATP-binding cassette (ABC) transporter complex"/>
    <property type="evidence" value="ECO:0007669"/>
    <property type="project" value="InterPro"/>
</dbReference>